<accession>A0ABN2RJF1</accession>
<proteinExistence type="predicted"/>
<name>A0ABN2RJF1_9ACTN</name>
<feature type="region of interest" description="Disordered" evidence="1">
    <location>
        <begin position="1"/>
        <end position="33"/>
    </location>
</feature>
<feature type="region of interest" description="Disordered" evidence="1">
    <location>
        <begin position="61"/>
        <end position="81"/>
    </location>
</feature>
<dbReference type="EMBL" id="BAAAPB010000004">
    <property type="protein sequence ID" value="GAA1970135.1"/>
    <property type="molecule type" value="Genomic_DNA"/>
</dbReference>
<dbReference type="Proteomes" id="UP001500571">
    <property type="component" value="Unassembled WGS sequence"/>
</dbReference>
<organism evidence="2 3">
    <name type="scientific">Nocardioides panacihumi</name>
    <dbReference type="NCBI Taxonomy" id="400774"/>
    <lineage>
        <taxon>Bacteria</taxon>
        <taxon>Bacillati</taxon>
        <taxon>Actinomycetota</taxon>
        <taxon>Actinomycetes</taxon>
        <taxon>Propionibacteriales</taxon>
        <taxon>Nocardioidaceae</taxon>
        <taxon>Nocardioides</taxon>
    </lineage>
</organism>
<reference evidence="2 3" key="1">
    <citation type="journal article" date="2019" name="Int. J. Syst. Evol. Microbiol.">
        <title>The Global Catalogue of Microorganisms (GCM) 10K type strain sequencing project: providing services to taxonomists for standard genome sequencing and annotation.</title>
        <authorList>
            <consortium name="The Broad Institute Genomics Platform"/>
            <consortium name="The Broad Institute Genome Sequencing Center for Infectious Disease"/>
            <person name="Wu L."/>
            <person name="Ma J."/>
        </authorList>
    </citation>
    <scope>NUCLEOTIDE SEQUENCE [LARGE SCALE GENOMIC DNA]</scope>
    <source>
        <strain evidence="2 3">JCM 15309</strain>
    </source>
</reference>
<comment type="caution">
    <text evidence="2">The sequence shown here is derived from an EMBL/GenBank/DDBJ whole genome shotgun (WGS) entry which is preliminary data.</text>
</comment>
<sequence>MPAMPSKRVRSPLLQPHAYADPPTAFGTEQPIRWHIPPGGDGYSRNLARLQHRLVKVVESIPDPAASTAKRPRKDPTDRETLSRMCARWGFSRSYWQWVKRGRSWVHQAALAGATEILLGQLKRASHGAAD</sequence>
<protein>
    <recommendedName>
        <fullName evidence="4">Transposase</fullName>
    </recommendedName>
</protein>
<gene>
    <name evidence="2" type="ORF">GCM10009798_33570</name>
</gene>
<evidence type="ECO:0008006" key="4">
    <source>
        <dbReference type="Google" id="ProtNLM"/>
    </source>
</evidence>
<evidence type="ECO:0000313" key="2">
    <source>
        <dbReference type="EMBL" id="GAA1970135.1"/>
    </source>
</evidence>
<keyword evidence="3" id="KW-1185">Reference proteome</keyword>
<evidence type="ECO:0000313" key="3">
    <source>
        <dbReference type="Proteomes" id="UP001500571"/>
    </source>
</evidence>
<evidence type="ECO:0000256" key="1">
    <source>
        <dbReference type="SAM" id="MobiDB-lite"/>
    </source>
</evidence>